<evidence type="ECO:0000313" key="6">
    <source>
        <dbReference type="EMBL" id="MBZ1351264.1"/>
    </source>
</evidence>
<reference evidence="6" key="1">
    <citation type="submission" date="2021-07" db="EMBL/GenBank/DDBJ databases">
        <title>New genus and species of the family Alcaligenaceae.</title>
        <authorList>
            <person name="Hahn M.W."/>
        </authorList>
    </citation>
    <scope>NUCLEOTIDE SEQUENCE</scope>
    <source>
        <strain evidence="6">LF4-65</strain>
    </source>
</reference>
<protein>
    <recommendedName>
        <fullName evidence="4 5">Urease subunit gamma</fullName>
        <ecNumber evidence="4 5">3.5.1.5</ecNumber>
    </recommendedName>
    <alternativeName>
        <fullName evidence="4">Urea amidohydrolase subunit gamma</fullName>
    </alternativeName>
</protein>
<dbReference type="EC" id="3.5.1.5" evidence="4 5"/>
<dbReference type="SUPFAM" id="SSF54111">
    <property type="entry name" value="Urease, gamma-subunit"/>
    <property type="match status" value="1"/>
</dbReference>
<comment type="catalytic activity">
    <reaction evidence="3 4 5">
        <text>urea + 2 H2O + H(+) = hydrogencarbonate + 2 NH4(+)</text>
        <dbReference type="Rhea" id="RHEA:20557"/>
        <dbReference type="ChEBI" id="CHEBI:15377"/>
        <dbReference type="ChEBI" id="CHEBI:15378"/>
        <dbReference type="ChEBI" id="CHEBI:16199"/>
        <dbReference type="ChEBI" id="CHEBI:17544"/>
        <dbReference type="ChEBI" id="CHEBI:28938"/>
        <dbReference type="EC" id="3.5.1.5"/>
    </reaction>
</comment>
<gene>
    <name evidence="4" type="primary">ureA</name>
    <name evidence="6" type="ORF">KZZ10_11465</name>
</gene>
<comment type="subcellular location">
    <subcellularLocation>
        <location evidence="4 5">Cytoplasm</location>
    </subcellularLocation>
</comment>
<dbReference type="GO" id="GO:0016151">
    <property type="term" value="F:nickel cation binding"/>
    <property type="evidence" value="ECO:0007669"/>
    <property type="project" value="InterPro"/>
</dbReference>
<name>A0A953NAF0_9BURK</name>
<keyword evidence="1 4" id="KW-0963">Cytoplasm</keyword>
<dbReference type="GO" id="GO:0005737">
    <property type="term" value="C:cytoplasm"/>
    <property type="evidence" value="ECO:0007669"/>
    <property type="project" value="UniProtKB-SubCell"/>
</dbReference>
<dbReference type="NCBIfam" id="TIGR00193">
    <property type="entry name" value="urease_gam"/>
    <property type="match status" value="1"/>
</dbReference>
<dbReference type="EMBL" id="JAHXRI010000010">
    <property type="protein sequence ID" value="MBZ1351264.1"/>
    <property type="molecule type" value="Genomic_DNA"/>
</dbReference>
<dbReference type="InterPro" id="IPR012010">
    <property type="entry name" value="Urease_gamma"/>
</dbReference>
<comment type="subunit">
    <text evidence="4">Heterotrimer of UreA (gamma), UreB (beta) and UreC (alpha) subunits. Three heterotrimers associate to form the active enzyme.</text>
</comment>
<evidence type="ECO:0000256" key="2">
    <source>
        <dbReference type="ARBA" id="ARBA00022801"/>
    </source>
</evidence>
<comment type="caution">
    <text evidence="6">The sequence shown here is derived from an EMBL/GenBank/DDBJ whole genome shotgun (WGS) entry which is preliminary data.</text>
</comment>
<accession>A0A953NAF0</accession>
<comment type="similarity">
    <text evidence="4 5">Belongs to the urease gamma subunit family.</text>
</comment>
<sequence>MDLTPREKDKLLIFTAALLAERRRARGLKLNVPEAIALITAAIMEGARDGQTVAELMSVGRHILTRADVMEGVAEMIPDIQVEATFPDGTKLVTVHQPIQ</sequence>
<dbReference type="PANTHER" id="PTHR33569">
    <property type="entry name" value="UREASE"/>
    <property type="match status" value="1"/>
</dbReference>
<evidence type="ECO:0000256" key="3">
    <source>
        <dbReference type="ARBA" id="ARBA00047778"/>
    </source>
</evidence>
<dbReference type="GO" id="GO:0009039">
    <property type="term" value="F:urease activity"/>
    <property type="evidence" value="ECO:0007669"/>
    <property type="project" value="UniProtKB-UniRule"/>
</dbReference>
<dbReference type="Pfam" id="PF00547">
    <property type="entry name" value="Urease_gamma"/>
    <property type="match status" value="1"/>
</dbReference>
<comment type="pathway">
    <text evidence="4">Nitrogen metabolism; urea degradation; CO(2) and NH(3) from urea (urease route): step 1/1.</text>
</comment>
<keyword evidence="7" id="KW-1185">Reference proteome</keyword>
<dbReference type="Proteomes" id="UP000739565">
    <property type="component" value="Unassembled WGS sequence"/>
</dbReference>
<dbReference type="PIRSF" id="PIRSF001223">
    <property type="entry name" value="Urease_gamma"/>
    <property type="match status" value="1"/>
</dbReference>
<dbReference type="GO" id="GO:0043419">
    <property type="term" value="P:urea catabolic process"/>
    <property type="evidence" value="ECO:0007669"/>
    <property type="project" value="UniProtKB-UniRule"/>
</dbReference>
<dbReference type="InterPro" id="IPR002026">
    <property type="entry name" value="Urease_gamma/gamma-beta_su"/>
</dbReference>
<evidence type="ECO:0000256" key="1">
    <source>
        <dbReference type="ARBA" id="ARBA00022490"/>
    </source>
</evidence>
<dbReference type="CDD" id="cd00390">
    <property type="entry name" value="Urease_gamma"/>
    <property type="match status" value="1"/>
</dbReference>
<dbReference type="PANTHER" id="PTHR33569:SF1">
    <property type="entry name" value="UREASE"/>
    <property type="match status" value="1"/>
</dbReference>
<proteinExistence type="inferred from homology"/>
<evidence type="ECO:0000256" key="4">
    <source>
        <dbReference type="HAMAP-Rule" id="MF_00739"/>
    </source>
</evidence>
<dbReference type="InterPro" id="IPR036463">
    <property type="entry name" value="Urease_gamma_sf"/>
</dbReference>
<dbReference type="RefSeq" id="WP_259662202.1">
    <property type="nucleotide sequence ID" value="NZ_JAHXRI010000010.1"/>
</dbReference>
<organism evidence="6 7">
    <name type="scientific">Zwartia hollandica</name>
    <dbReference type="NCBI Taxonomy" id="324606"/>
    <lineage>
        <taxon>Bacteria</taxon>
        <taxon>Pseudomonadati</taxon>
        <taxon>Pseudomonadota</taxon>
        <taxon>Betaproteobacteria</taxon>
        <taxon>Burkholderiales</taxon>
        <taxon>Alcaligenaceae</taxon>
        <taxon>Zwartia</taxon>
    </lineage>
</organism>
<evidence type="ECO:0000313" key="7">
    <source>
        <dbReference type="Proteomes" id="UP000739565"/>
    </source>
</evidence>
<keyword evidence="2 4" id="KW-0378">Hydrolase</keyword>
<dbReference type="NCBIfam" id="NF009712">
    <property type="entry name" value="PRK13241.1"/>
    <property type="match status" value="1"/>
</dbReference>
<evidence type="ECO:0000256" key="5">
    <source>
        <dbReference type="RuleBase" id="RU003850"/>
    </source>
</evidence>
<dbReference type="InterPro" id="IPR050069">
    <property type="entry name" value="Urease_subunit"/>
</dbReference>
<dbReference type="HAMAP" id="MF_00739">
    <property type="entry name" value="Urease_gamma"/>
    <property type="match status" value="1"/>
</dbReference>
<dbReference type="AlphaFoldDB" id="A0A953NAF0"/>
<dbReference type="Gene3D" id="3.30.280.10">
    <property type="entry name" value="Urease, gamma-like subunit"/>
    <property type="match status" value="1"/>
</dbReference>